<dbReference type="InterPro" id="IPR001867">
    <property type="entry name" value="OmpR/PhoB-type_DNA-bd"/>
</dbReference>
<dbReference type="RefSeq" id="WP_093180607.1">
    <property type="nucleotide sequence ID" value="NZ_FMYH01000001.1"/>
</dbReference>
<dbReference type="STRING" id="1814289.SAMN05216410_0560"/>
<dbReference type="NCBIfam" id="NF005568">
    <property type="entry name" value="PRK07239.1"/>
    <property type="match status" value="1"/>
</dbReference>
<dbReference type="Gene3D" id="3.40.50.10090">
    <property type="match status" value="2"/>
</dbReference>
<sequence>MTDATSSLPTPDVGPDATDAPGPGFRADQLEGFRIGVTSDRRSSDLIDAFERRGAKVMHAPTLRISHAPQEGPLLEDTRAMIAAVPDVLLATTGYGIRRWFEVADAAGLGPDLLAALASTDILVRGPKARGGIRAAGLNDTGMSDSETTASLVDKVLADYPPGLVVGIQVHGYTDETQLDRLRAVHRDVITVAPYRWTAIDDTDERVQRLVEAICTQQLDCVTFTSAPAVDALFVAAEGMGVYSQVVAALRAGVCAAAVGPVTSAPLLAVGIEPIQPERFRMGALIRLVCEHLEDKGIDRIETRHGPLALRGSVVEVGGERRQLPPSALTILRCLVAAQGAVVTREELTRALTSRSFSGPQDDHAMEVSLSRLRQALGVPGLVATVVKRGYRLDV</sequence>
<dbReference type="SMART" id="SM00862">
    <property type="entry name" value="Trans_reg_C"/>
    <property type="match status" value="1"/>
</dbReference>
<evidence type="ECO:0000256" key="3">
    <source>
        <dbReference type="SAM" id="MobiDB-lite"/>
    </source>
</evidence>
<dbReference type="GO" id="GO:0003677">
    <property type="term" value="F:DNA binding"/>
    <property type="evidence" value="ECO:0007669"/>
    <property type="project" value="UniProtKB-UniRule"/>
</dbReference>
<dbReference type="Pfam" id="PF02602">
    <property type="entry name" value="HEM4"/>
    <property type="match status" value="1"/>
</dbReference>
<dbReference type="SUPFAM" id="SSF46894">
    <property type="entry name" value="C-terminal effector domain of the bipartite response regulators"/>
    <property type="match status" value="1"/>
</dbReference>
<dbReference type="InterPro" id="IPR036108">
    <property type="entry name" value="4pyrrol_syn_uPrphyn_synt_sf"/>
</dbReference>
<evidence type="ECO:0000256" key="2">
    <source>
        <dbReference type="PROSITE-ProRule" id="PRU01091"/>
    </source>
</evidence>
<dbReference type="PANTHER" id="PTHR40082">
    <property type="entry name" value="BLR5956 PROTEIN"/>
    <property type="match status" value="1"/>
</dbReference>
<dbReference type="InterPro" id="IPR016032">
    <property type="entry name" value="Sig_transdc_resp-reg_C-effctor"/>
</dbReference>
<proteinExistence type="predicted"/>
<reference evidence="5 6" key="1">
    <citation type="submission" date="2016-09" db="EMBL/GenBank/DDBJ databases">
        <authorList>
            <person name="Capua I."/>
            <person name="De Benedictis P."/>
            <person name="Joannis T."/>
            <person name="Lombin L.H."/>
            <person name="Cattoli G."/>
        </authorList>
    </citation>
    <scope>NUCLEOTIDE SEQUENCE [LARGE SCALE GENOMIC DNA]</scope>
    <source>
        <strain evidence="5 6">ISLP-3</strain>
    </source>
</reference>
<evidence type="ECO:0000313" key="6">
    <source>
        <dbReference type="Proteomes" id="UP000199039"/>
    </source>
</evidence>
<dbReference type="PROSITE" id="PS51755">
    <property type="entry name" value="OMPR_PHOB"/>
    <property type="match status" value="1"/>
</dbReference>
<accession>A0A1G6GXP6</accession>
<feature type="region of interest" description="Disordered" evidence="3">
    <location>
        <begin position="1"/>
        <end position="27"/>
    </location>
</feature>
<protein>
    <submittedName>
        <fullName evidence="5">Uroporphyrinogen-III synthase</fullName>
    </submittedName>
</protein>
<keyword evidence="6" id="KW-1185">Reference proteome</keyword>
<organism evidence="5 6">
    <name type="scientific">Sanguibacter gelidistatuariae</name>
    <dbReference type="NCBI Taxonomy" id="1814289"/>
    <lineage>
        <taxon>Bacteria</taxon>
        <taxon>Bacillati</taxon>
        <taxon>Actinomycetota</taxon>
        <taxon>Actinomycetes</taxon>
        <taxon>Micrococcales</taxon>
        <taxon>Sanguibacteraceae</taxon>
        <taxon>Sanguibacter</taxon>
    </lineage>
</organism>
<dbReference type="Gene3D" id="1.10.10.10">
    <property type="entry name" value="Winged helix-like DNA-binding domain superfamily/Winged helix DNA-binding domain"/>
    <property type="match status" value="1"/>
</dbReference>
<dbReference type="SUPFAM" id="SSF69618">
    <property type="entry name" value="HemD-like"/>
    <property type="match status" value="1"/>
</dbReference>
<dbReference type="InterPro" id="IPR036388">
    <property type="entry name" value="WH-like_DNA-bd_sf"/>
</dbReference>
<dbReference type="GO" id="GO:0006355">
    <property type="term" value="P:regulation of DNA-templated transcription"/>
    <property type="evidence" value="ECO:0007669"/>
    <property type="project" value="InterPro"/>
</dbReference>
<feature type="domain" description="OmpR/PhoB-type" evidence="4">
    <location>
        <begin position="298"/>
        <end position="395"/>
    </location>
</feature>
<keyword evidence="1 2" id="KW-0238">DNA-binding</keyword>
<name>A0A1G6GXP6_9MICO</name>
<dbReference type="AlphaFoldDB" id="A0A1G6GXP6"/>
<evidence type="ECO:0000256" key="1">
    <source>
        <dbReference type="ARBA" id="ARBA00023125"/>
    </source>
</evidence>
<dbReference type="OrthoDB" id="213853at2"/>
<dbReference type="CDD" id="cd06578">
    <property type="entry name" value="HemD"/>
    <property type="match status" value="1"/>
</dbReference>
<gene>
    <name evidence="5" type="ORF">SAMN05216410_0560</name>
</gene>
<evidence type="ECO:0000259" key="4">
    <source>
        <dbReference type="PROSITE" id="PS51755"/>
    </source>
</evidence>
<dbReference type="Proteomes" id="UP000199039">
    <property type="component" value="Unassembled WGS sequence"/>
</dbReference>
<dbReference type="GO" id="GO:0000160">
    <property type="term" value="P:phosphorelay signal transduction system"/>
    <property type="evidence" value="ECO:0007669"/>
    <property type="project" value="InterPro"/>
</dbReference>
<dbReference type="InterPro" id="IPR003754">
    <property type="entry name" value="4pyrrol_synth_uPrphyn_synth"/>
</dbReference>
<dbReference type="InterPro" id="IPR039793">
    <property type="entry name" value="UROS/Hem4"/>
</dbReference>
<dbReference type="Pfam" id="PF00486">
    <property type="entry name" value="Trans_reg_C"/>
    <property type="match status" value="1"/>
</dbReference>
<dbReference type="PANTHER" id="PTHR40082:SF1">
    <property type="entry name" value="BLR5956 PROTEIN"/>
    <property type="match status" value="1"/>
</dbReference>
<feature type="DNA-binding region" description="OmpR/PhoB-type" evidence="2">
    <location>
        <begin position="298"/>
        <end position="395"/>
    </location>
</feature>
<dbReference type="EMBL" id="FMYH01000001">
    <property type="protein sequence ID" value="SDB86668.1"/>
    <property type="molecule type" value="Genomic_DNA"/>
</dbReference>
<evidence type="ECO:0000313" key="5">
    <source>
        <dbReference type="EMBL" id="SDB86668.1"/>
    </source>
</evidence>
<dbReference type="GO" id="GO:0006780">
    <property type="term" value="P:uroporphyrinogen III biosynthetic process"/>
    <property type="evidence" value="ECO:0007669"/>
    <property type="project" value="InterPro"/>
</dbReference>
<dbReference type="GO" id="GO:0004852">
    <property type="term" value="F:uroporphyrinogen-III synthase activity"/>
    <property type="evidence" value="ECO:0007669"/>
    <property type="project" value="InterPro"/>
</dbReference>
<dbReference type="CDD" id="cd00383">
    <property type="entry name" value="trans_reg_C"/>
    <property type="match status" value="1"/>
</dbReference>